<feature type="compositionally biased region" description="Basic and acidic residues" evidence="1">
    <location>
        <begin position="77"/>
        <end position="89"/>
    </location>
</feature>
<feature type="region of interest" description="Disordered" evidence="1">
    <location>
        <begin position="1"/>
        <end position="89"/>
    </location>
</feature>
<organism evidence="2 3">
    <name type="scientific">Galerina marginata (strain CBS 339.88)</name>
    <dbReference type="NCBI Taxonomy" id="685588"/>
    <lineage>
        <taxon>Eukaryota</taxon>
        <taxon>Fungi</taxon>
        <taxon>Dikarya</taxon>
        <taxon>Basidiomycota</taxon>
        <taxon>Agaricomycotina</taxon>
        <taxon>Agaricomycetes</taxon>
        <taxon>Agaricomycetidae</taxon>
        <taxon>Agaricales</taxon>
        <taxon>Agaricineae</taxon>
        <taxon>Strophariaceae</taxon>
        <taxon>Galerina</taxon>
    </lineage>
</organism>
<proteinExistence type="predicted"/>
<feature type="compositionally biased region" description="Pro residues" evidence="1">
    <location>
        <begin position="35"/>
        <end position="44"/>
    </location>
</feature>
<name>A0A067THH7_GALM3</name>
<sequence>MPLPLRKHLPSSMHPQTPNPATPHQRSLEAKTTFPAPPSRPPSLPAHASPTPARRPESRFRVGRVKKESRTAGLPESPRDKAREGEGGDAVRVEGCHFKRRREGRVKSQEMRVFILGVWGVAEVVGQGGNGARGGDRGGRWEDGERLGVYAKFVDFCRARDFCFIFDSTEDCFFVFNHTWNFCLKKISTSVCRFLQKSRSELTVPTTQVPAETSSDSSFRVGKADD</sequence>
<evidence type="ECO:0000313" key="2">
    <source>
        <dbReference type="EMBL" id="KDR78418.1"/>
    </source>
</evidence>
<feature type="compositionally biased region" description="Polar residues" evidence="1">
    <location>
        <begin position="205"/>
        <end position="218"/>
    </location>
</feature>
<feature type="compositionally biased region" description="Basic and acidic residues" evidence="1">
    <location>
        <begin position="54"/>
        <end position="70"/>
    </location>
</feature>
<keyword evidence="3" id="KW-1185">Reference proteome</keyword>
<protein>
    <submittedName>
        <fullName evidence="2">Uncharacterized protein</fullName>
    </submittedName>
</protein>
<reference evidence="3" key="1">
    <citation type="journal article" date="2014" name="Proc. Natl. Acad. Sci. U.S.A.">
        <title>Extensive sampling of basidiomycete genomes demonstrates inadequacy of the white-rot/brown-rot paradigm for wood decay fungi.</title>
        <authorList>
            <person name="Riley R."/>
            <person name="Salamov A.A."/>
            <person name="Brown D.W."/>
            <person name="Nagy L.G."/>
            <person name="Floudas D."/>
            <person name="Held B.W."/>
            <person name="Levasseur A."/>
            <person name="Lombard V."/>
            <person name="Morin E."/>
            <person name="Otillar R."/>
            <person name="Lindquist E.A."/>
            <person name="Sun H."/>
            <person name="LaButti K.M."/>
            <person name="Schmutz J."/>
            <person name="Jabbour D."/>
            <person name="Luo H."/>
            <person name="Baker S.E."/>
            <person name="Pisabarro A.G."/>
            <person name="Walton J.D."/>
            <person name="Blanchette R.A."/>
            <person name="Henrissat B."/>
            <person name="Martin F."/>
            <person name="Cullen D."/>
            <person name="Hibbett D.S."/>
            <person name="Grigoriev I.V."/>
        </authorList>
    </citation>
    <scope>NUCLEOTIDE SEQUENCE [LARGE SCALE GENOMIC DNA]</scope>
    <source>
        <strain evidence="3">CBS 339.88</strain>
    </source>
</reference>
<gene>
    <name evidence="2" type="ORF">GALMADRAFT_1364564</name>
</gene>
<accession>A0A067THH7</accession>
<evidence type="ECO:0000256" key="1">
    <source>
        <dbReference type="SAM" id="MobiDB-lite"/>
    </source>
</evidence>
<dbReference type="AlphaFoldDB" id="A0A067THH7"/>
<dbReference type="HOGENOM" id="CLU_1224854_0_0_1"/>
<evidence type="ECO:0000313" key="3">
    <source>
        <dbReference type="Proteomes" id="UP000027222"/>
    </source>
</evidence>
<dbReference type="EMBL" id="KL142374">
    <property type="protein sequence ID" value="KDR78418.1"/>
    <property type="molecule type" value="Genomic_DNA"/>
</dbReference>
<dbReference type="Proteomes" id="UP000027222">
    <property type="component" value="Unassembled WGS sequence"/>
</dbReference>
<feature type="region of interest" description="Disordered" evidence="1">
    <location>
        <begin position="205"/>
        <end position="226"/>
    </location>
</feature>